<evidence type="ECO:0000256" key="2">
    <source>
        <dbReference type="ARBA" id="ARBA00022692"/>
    </source>
</evidence>
<keyword evidence="6" id="KW-0012">Acyltransferase</keyword>
<keyword evidence="2" id="KW-0812">Transmembrane</keyword>
<dbReference type="PANTHER" id="PTHR23063">
    <property type="entry name" value="PHOSPHOLIPID ACYLTRANSFERASE"/>
    <property type="match status" value="1"/>
</dbReference>
<dbReference type="GO" id="GO:0006629">
    <property type="term" value="P:lipid metabolic process"/>
    <property type="evidence" value="ECO:0007669"/>
    <property type="project" value="UniProtKB-KW"/>
</dbReference>
<evidence type="ECO:0000256" key="5">
    <source>
        <dbReference type="ARBA" id="ARBA00023136"/>
    </source>
</evidence>
<accession>D8RHT6</accession>
<keyword evidence="3" id="KW-1133">Transmembrane helix</keyword>
<protein>
    <recommendedName>
        <fullName evidence="9">EF-hand domain-containing protein</fullName>
    </recommendedName>
</protein>
<evidence type="ECO:0000256" key="4">
    <source>
        <dbReference type="ARBA" id="ARBA00023098"/>
    </source>
</evidence>
<dbReference type="InParanoid" id="D8RHT6"/>
<sequence>MNGKAMISFKPGAFIPGFPIQSVVVKYLHIHFDLSWLDEFLSKLKKPFFGESVDYAQRVRYAMARSLNVPEIEHSYSDLLLSTRLLLLKMPFSTSFTLEMTKMDTQLQLTDANTLYYLEKFSIMNSSCNEQLMRFEFLQSLGLTHSPFKEQAFAMFDRKKHEFVTFQEKCKLFEAAGFDVLPCGPQEQ</sequence>
<evidence type="ECO:0000256" key="6">
    <source>
        <dbReference type="ARBA" id="ARBA00023315"/>
    </source>
</evidence>
<keyword evidence="1" id="KW-0808">Transferase</keyword>
<gene>
    <name evidence="7" type="ORF">SELMODRAFT_411403</name>
</gene>
<dbReference type="STRING" id="88036.D8RHT6"/>
<evidence type="ECO:0000313" key="7">
    <source>
        <dbReference type="EMBL" id="EFJ27977.1"/>
    </source>
</evidence>
<dbReference type="KEGG" id="smo:SELMODRAFT_411403"/>
<dbReference type="OMA" id="THSPFKE"/>
<name>D8RHT6_SELML</name>
<organism evidence="8">
    <name type="scientific">Selaginella moellendorffii</name>
    <name type="common">Spikemoss</name>
    <dbReference type="NCBI Taxonomy" id="88036"/>
    <lineage>
        <taxon>Eukaryota</taxon>
        <taxon>Viridiplantae</taxon>
        <taxon>Streptophyta</taxon>
        <taxon>Embryophyta</taxon>
        <taxon>Tracheophyta</taxon>
        <taxon>Lycopodiopsida</taxon>
        <taxon>Selaginellales</taxon>
        <taxon>Selaginellaceae</taxon>
        <taxon>Selaginella</taxon>
    </lineage>
</organism>
<evidence type="ECO:0000256" key="1">
    <source>
        <dbReference type="ARBA" id="ARBA00022679"/>
    </source>
</evidence>
<evidence type="ECO:0000256" key="3">
    <source>
        <dbReference type="ARBA" id="ARBA00022989"/>
    </source>
</evidence>
<reference evidence="7 8" key="1">
    <citation type="journal article" date="2011" name="Science">
        <title>The Selaginella genome identifies genetic changes associated with the evolution of vascular plants.</title>
        <authorList>
            <person name="Banks J.A."/>
            <person name="Nishiyama T."/>
            <person name="Hasebe M."/>
            <person name="Bowman J.L."/>
            <person name="Gribskov M."/>
            <person name="dePamphilis C."/>
            <person name="Albert V.A."/>
            <person name="Aono N."/>
            <person name="Aoyama T."/>
            <person name="Ambrose B.A."/>
            <person name="Ashton N.W."/>
            <person name="Axtell M.J."/>
            <person name="Barker E."/>
            <person name="Barker M.S."/>
            <person name="Bennetzen J.L."/>
            <person name="Bonawitz N.D."/>
            <person name="Chapple C."/>
            <person name="Cheng C."/>
            <person name="Correa L.G."/>
            <person name="Dacre M."/>
            <person name="DeBarry J."/>
            <person name="Dreyer I."/>
            <person name="Elias M."/>
            <person name="Engstrom E.M."/>
            <person name="Estelle M."/>
            <person name="Feng L."/>
            <person name="Finet C."/>
            <person name="Floyd S.K."/>
            <person name="Frommer W.B."/>
            <person name="Fujita T."/>
            <person name="Gramzow L."/>
            <person name="Gutensohn M."/>
            <person name="Harholt J."/>
            <person name="Hattori M."/>
            <person name="Heyl A."/>
            <person name="Hirai T."/>
            <person name="Hiwatashi Y."/>
            <person name="Ishikawa M."/>
            <person name="Iwata M."/>
            <person name="Karol K.G."/>
            <person name="Koehler B."/>
            <person name="Kolukisaoglu U."/>
            <person name="Kubo M."/>
            <person name="Kurata T."/>
            <person name="Lalonde S."/>
            <person name="Li K."/>
            <person name="Li Y."/>
            <person name="Litt A."/>
            <person name="Lyons E."/>
            <person name="Manning G."/>
            <person name="Maruyama T."/>
            <person name="Michael T.P."/>
            <person name="Mikami K."/>
            <person name="Miyazaki S."/>
            <person name="Morinaga S."/>
            <person name="Murata T."/>
            <person name="Mueller-Roeber B."/>
            <person name="Nelson D.R."/>
            <person name="Obara M."/>
            <person name="Oguri Y."/>
            <person name="Olmstead R.G."/>
            <person name="Onodera N."/>
            <person name="Petersen B.L."/>
            <person name="Pils B."/>
            <person name="Prigge M."/>
            <person name="Rensing S.A."/>
            <person name="Riano-Pachon D.M."/>
            <person name="Roberts A.W."/>
            <person name="Sato Y."/>
            <person name="Scheller H.V."/>
            <person name="Schulz B."/>
            <person name="Schulz C."/>
            <person name="Shakirov E.V."/>
            <person name="Shibagaki N."/>
            <person name="Shinohara N."/>
            <person name="Shippen D.E."/>
            <person name="Soerensen I."/>
            <person name="Sotooka R."/>
            <person name="Sugimoto N."/>
            <person name="Sugita M."/>
            <person name="Sumikawa N."/>
            <person name="Tanurdzic M."/>
            <person name="Theissen G."/>
            <person name="Ulvskov P."/>
            <person name="Wakazuki S."/>
            <person name="Weng J.K."/>
            <person name="Willats W.W."/>
            <person name="Wipf D."/>
            <person name="Wolf P.G."/>
            <person name="Yang L."/>
            <person name="Zimmer A.D."/>
            <person name="Zhu Q."/>
            <person name="Mitros T."/>
            <person name="Hellsten U."/>
            <person name="Loque D."/>
            <person name="Otillar R."/>
            <person name="Salamov A."/>
            <person name="Schmutz J."/>
            <person name="Shapiro H."/>
            <person name="Lindquist E."/>
            <person name="Lucas S."/>
            <person name="Rokhsar D."/>
            <person name="Grigoriev I.V."/>
        </authorList>
    </citation>
    <scope>NUCLEOTIDE SEQUENCE [LARGE SCALE GENOMIC DNA]</scope>
</reference>
<proteinExistence type="predicted"/>
<keyword evidence="8" id="KW-1185">Reference proteome</keyword>
<evidence type="ECO:0000313" key="8">
    <source>
        <dbReference type="Proteomes" id="UP000001514"/>
    </source>
</evidence>
<evidence type="ECO:0008006" key="9">
    <source>
        <dbReference type="Google" id="ProtNLM"/>
    </source>
</evidence>
<dbReference type="GO" id="GO:0016746">
    <property type="term" value="F:acyltransferase activity"/>
    <property type="evidence" value="ECO:0007669"/>
    <property type="project" value="UniProtKB-KW"/>
</dbReference>
<dbReference type="PANTHER" id="PTHR23063:SF52">
    <property type="entry name" value="LYSOPHOSPHATIDYLCHOLINE ACYLTRANSFERASE"/>
    <property type="match status" value="1"/>
</dbReference>
<dbReference type="Proteomes" id="UP000001514">
    <property type="component" value="Unassembled WGS sequence"/>
</dbReference>
<keyword evidence="4" id="KW-0443">Lipid metabolism</keyword>
<dbReference type="Gramene" id="EFJ27977">
    <property type="protein sequence ID" value="EFJ27977"/>
    <property type="gene ID" value="SELMODRAFT_411403"/>
</dbReference>
<dbReference type="eggNOG" id="KOG4666">
    <property type="taxonomic scope" value="Eukaryota"/>
</dbReference>
<keyword evidence="5" id="KW-0472">Membrane</keyword>
<dbReference type="HOGENOM" id="CLU_1443328_0_0_1"/>
<dbReference type="EMBL" id="GL377580">
    <property type="protein sequence ID" value="EFJ27977.1"/>
    <property type="molecule type" value="Genomic_DNA"/>
</dbReference>
<dbReference type="AlphaFoldDB" id="D8RHT6"/>